<feature type="transmembrane region" description="Helical" evidence="2">
    <location>
        <begin position="12"/>
        <end position="32"/>
    </location>
</feature>
<accession>A0ABX8TH38</accession>
<name>A0ABX8TH38_9CAUL</name>
<dbReference type="GeneID" id="94373736"/>
<sequence>MIQTVIRTLTPTAWLIVGVLVAFLLFGAFCSYRGVQGRQEARAGQTLAEGRTAAAQDASAVRDANDAATQSTREQVKEDQDAIRRETDPDARDRLARERLCKLNPGACPS</sequence>
<dbReference type="RefSeq" id="WP_219353303.1">
    <property type="nucleotide sequence ID" value="NZ_CP080034.1"/>
</dbReference>
<evidence type="ECO:0000256" key="1">
    <source>
        <dbReference type="SAM" id="MobiDB-lite"/>
    </source>
</evidence>
<protein>
    <recommendedName>
        <fullName evidence="5">Lipoprotein</fullName>
    </recommendedName>
</protein>
<evidence type="ECO:0000313" key="4">
    <source>
        <dbReference type="Proteomes" id="UP000824334"/>
    </source>
</evidence>
<keyword evidence="2" id="KW-1133">Transmembrane helix</keyword>
<keyword evidence="4" id="KW-1185">Reference proteome</keyword>
<proteinExistence type="predicted"/>
<feature type="compositionally biased region" description="Low complexity" evidence="1">
    <location>
        <begin position="53"/>
        <end position="62"/>
    </location>
</feature>
<evidence type="ECO:0008006" key="5">
    <source>
        <dbReference type="Google" id="ProtNLM"/>
    </source>
</evidence>
<evidence type="ECO:0000256" key="2">
    <source>
        <dbReference type="SAM" id="Phobius"/>
    </source>
</evidence>
<keyword evidence="2" id="KW-0472">Membrane</keyword>
<feature type="region of interest" description="Disordered" evidence="1">
    <location>
        <begin position="53"/>
        <end position="91"/>
    </location>
</feature>
<gene>
    <name evidence="3" type="ORF">KWG56_00565</name>
</gene>
<reference evidence="3 4" key="1">
    <citation type="submission" date="2021-07" db="EMBL/GenBank/DDBJ databases">
        <title>Isolation and characterization of bacteria from a gold mining with a capacity of golden bioaccumulation.</title>
        <authorList>
            <person name="Yang X.J."/>
        </authorList>
    </citation>
    <scope>NUCLEOTIDE SEQUENCE [LARGE SCALE GENOMIC DNA]</scope>
    <source>
        <strain evidence="3 4">Au29</strain>
    </source>
</reference>
<dbReference type="Proteomes" id="UP000824334">
    <property type="component" value="Chromosome"/>
</dbReference>
<dbReference type="EMBL" id="CP080034">
    <property type="protein sequence ID" value="QYC10551.1"/>
    <property type="molecule type" value="Genomic_DNA"/>
</dbReference>
<feature type="compositionally biased region" description="Basic and acidic residues" evidence="1">
    <location>
        <begin position="74"/>
        <end position="91"/>
    </location>
</feature>
<organism evidence="3 4">
    <name type="scientific">Brevundimonas nasdae</name>
    <dbReference type="NCBI Taxonomy" id="172043"/>
    <lineage>
        <taxon>Bacteria</taxon>
        <taxon>Pseudomonadati</taxon>
        <taxon>Pseudomonadota</taxon>
        <taxon>Alphaproteobacteria</taxon>
        <taxon>Caulobacterales</taxon>
        <taxon>Caulobacteraceae</taxon>
        <taxon>Brevundimonas</taxon>
    </lineage>
</organism>
<keyword evidence="2" id="KW-0812">Transmembrane</keyword>
<evidence type="ECO:0000313" key="3">
    <source>
        <dbReference type="EMBL" id="QYC10551.1"/>
    </source>
</evidence>